<dbReference type="InterPro" id="IPR036291">
    <property type="entry name" value="NAD(P)-bd_dom_sf"/>
</dbReference>
<comment type="caution">
    <text evidence="2">The sequence shown here is derived from an EMBL/GenBank/DDBJ whole genome shotgun (WGS) entry which is preliminary data.</text>
</comment>
<dbReference type="AlphaFoldDB" id="A0A8J2YME4"/>
<protein>
    <submittedName>
        <fullName evidence="2">3-ketoacyl-ACP reductase</fullName>
    </submittedName>
</protein>
<dbReference type="PANTHER" id="PTHR42760:SF36">
    <property type="entry name" value="OXIDOREDUCTASE YTKK-RELATED"/>
    <property type="match status" value="1"/>
</dbReference>
<evidence type="ECO:0000313" key="3">
    <source>
        <dbReference type="Proteomes" id="UP000628775"/>
    </source>
</evidence>
<organism evidence="2 3">
    <name type="scientific">Pullulanibacillus camelliae</name>
    <dbReference type="NCBI Taxonomy" id="1707096"/>
    <lineage>
        <taxon>Bacteria</taxon>
        <taxon>Bacillati</taxon>
        <taxon>Bacillota</taxon>
        <taxon>Bacilli</taxon>
        <taxon>Bacillales</taxon>
        <taxon>Sporolactobacillaceae</taxon>
        <taxon>Pullulanibacillus</taxon>
    </lineage>
</organism>
<dbReference type="Pfam" id="PF13561">
    <property type="entry name" value="adh_short_C2"/>
    <property type="match status" value="1"/>
</dbReference>
<dbReference type="PANTHER" id="PTHR42760">
    <property type="entry name" value="SHORT-CHAIN DEHYDROGENASES/REDUCTASES FAMILY MEMBER"/>
    <property type="match status" value="1"/>
</dbReference>
<dbReference type="GO" id="GO:0016616">
    <property type="term" value="F:oxidoreductase activity, acting on the CH-OH group of donors, NAD or NADP as acceptor"/>
    <property type="evidence" value="ECO:0007669"/>
    <property type="project" value="TreeGrafter"/>
</dbReference>
<dbReference type="GO" id="GO:0030497">
    <property type="term" value="P:fatty acid elongation"/>
    <property type="evidence" value="ECO:0007669"/>
    <property type="project" value="TreeGrafter"/>
</dbReference>
<dbReference type="Gene3D" id="3.40.50.720">
    <property type="entry name" value="NAD(P)-binding Rossmann-like Domain"/>
    <property type="match status" value="1"/>
</dbReference>
<reference evidence="2" key="1">
    <citation type="journal article" date="2014" name="Int. J. Syst. Evol. Microbiol.">
        <title>Complete genome sequence of Corynebacterium casei LMG S-19264T (=DSM 44701T), isolated from a smear-ripened cheese.</title>
        <authorList>
            <consortium name="US DOE Joint Genome Institute (JGI-PGF)"/>
            <person name="Walter F."/>
            <person name="Albersmeier A."/>
            <person name="Kalinowski J."/>
            <person name="Ruckert C."/>
        </authorList>
    </citation>
    <scope>NUCLEOTIDE SEQUENCE</scope>
    <source>
        <strain evidence="2">CGMCC 1.15371</strain>
    </source>
</reference>
<dbReference type="Proteomes" id="UP000628775">
    <property type="component" value="Unassembled WGS sequence"/>
</dbReference>
<evidence type="ECO:0000256" key="1">
    <source>
        <dbReference type="ARBA" id="ARBA00006484"/>
    </source>
</evidence>
<keyword evidence="3" id="KW-1185">Reference proteome</keyword>
<name>A0A8J2YME4_9BACL</name>
<comment type="similarity">
    <text evidence="1">Belongs to the short-chain dehydrogenases/reductases (SDR) family.</text>
</comment>
<dbReference type="InterPro" id="IPR002347">
    <property type="entry name" value="SDR_fam"/>
</dbReference>
<dbReference type="PRINTS" id="PR00081">
    <property type="entry name" value="GDHRDH"/>
</dbReference>
<sequence>MRHVLITAGTKGIGQRVALEFLKEGYSVTVNYRSDGKAAKVRAAEWAQYSDRLQFIKGDVSRQEDMTFLVEETMKRFQRIDCLIHNAGPFVFERKPLTDYEDNEWMTLLHGNLSAVFWLAKQVLPIMRAQHFGRIITYGFQNAEAAPGWLHRGPFAAAKVGLVSLTRTIALEEAEYGITANMICPGIILNDMKAADVSEAEKLSEPRTPLGRSVTGEDIARAITFLCKKESEMITGTALDLTGAVDVIHRFRENYEENE</sequence>
<gene>
    <name evidence="2" type="primary">fabG</name>
    <name evidence="2" type="ORF">GCM10011391_33690</name>
</gene>
<accession>A0A8J2YME4</accession>
<dbReference type="EMBL" id="BMIR01000020">
    <property type="protein sequence ID" value="GGE52120.1"/>
    <property type="molecule type" value="Genomic_DNA"/>
</dbReference>
<proteinExistence type="inferred from homology"/>
<dbReference type="SUPFAM" id="SSF51735">
    <property type="entry name" value="NAD(P)-binding Rossmann-fold domains"/>
    <property type="match status" value="1"/>
</dbReference>
<dbReference type="CDD" id="cd05233">
    <property type="entry name" value="SDR_c"/>
    <property type="match status" value="1"/>
</dbReference>
<evidence type="ECO:0000313" key="2">
    <source>
        <dbReference type="EMBL" id="GGE52120.1"/>
    </source>
</evidence>
<reference evidence="2" key="2">
    <citation type="submission" date="2020-09" db="EMBL/GenBank/DDBJ databases">
        <authorList>
            <person name="Sun Q."/>
            <person name="Zhou Y."/>
        </authorList>
    </citation>
    <scope>NUCLEOTIDE SEQUENCE</scope>
    <source>
        <strain evidence="2">CGMCC 1.15371</strain>
    </source>
</reference>
<dbReference type="RefSeq" id="WP_188697089.1">
    <property type="nucleotide sequence ID" value="NZ_BMIR01000020.1"/>
</dbReference>